<organism evidence="1 2">
    <name type="scientific">Fopius arisanus</name>
    <dbReference type="NCBI Taxonomy" id="64838"/>
    <lineage>
        <taxon>Eukaryota</taxon>
        <taxon>Metazoa</taxon>
        <taxon>Ecdysozoa</taxon>
        <taxon>Arthropoda</taxon>
        <taxon>Hexapoda</taxon>
        <taxon>Insecta</taxon>
        <taxon>Pterygota</taxon>
        <taxon>Neoptera</taxon>
        <taxon>Endopterygota</taxon>
        <taxon>Hymenoptera</taxon>
        <taxon>Apocrita</taxon>
        <taxon>Ichneumonoidea</taxon>
        <taxon>Braconidae</taxon>
        <taxon>Opiinae</taxon>
        <taxon>Fopius</taxon>
    </lineage>
</organism>
<dbReference type="Gene3D" id="1.10.533.10">
    <property type="entry name" value="Death Domain, Fas"/>
    <property type="match status" value="1"/>
</dbReference>
<protein>
    <submittedName>
        <fullName evidence="2">Uncharacterized protein</fullName>
    </submittedName>
</protein>
<accession>A0A9R1TNF9</accession>
<evidence type="ECO:0000313" key="2">
    <source>
        <dbReference type="RefSeq" id="XP_011312414.1"/>
    </source>
</evidence>
<proteinExistence type="predicted"/>
<dbReference type="KEGG" id="fas:105272164"/>
<dbReference type="Proteomes" id="UP000694866">
    <property type="component" value="Unplaced"/>
</dbReference>
<dbReference type="InterPro" id="IPR011029">
    <property type="entry name" value="DEATH-like_dom_sf"/>
</dbReference>
<dbReference type="AlphaFoldDB" id="A0A9R1TNF9"/>
<sequence length="130" mass="15119">MEYPEQQRIDECWDRLISDVYIPSLLPLLFRHGVFHHYNCNLNYWMNDLYSEKTAQEVFSTIKKCGPHAFAGLVLCLAHLGHYDIIHSMEHGSLPSTTEQKRGFWKKIAGALRNSLRKRDGFEAVPNEIN</sequence>
<name>A0A9R1TNF9_9HYME</name>
<evidence type="ECO:0000313" key="1">
    <source>
        <dbReference type="Proteomes" id="UP000694866"/>
    </source>
</evidence>
<dbReference type="GeneID" id="105272164"/>
<gene>
    <name evidence="2" type="primary">LOC105272164</name>
</gene>
<dbReference type="RefSeq" id="XP_011312414.1">
    <property type="nucleotide sequence ID" value="XM_011314112.1"/>
</dbReference>
<keyword evidence="1" id="KW-1185">Reference proteome</keyword>
<reference evidence="2" key="1">
    <citation type="submission" date="2025-08" db="UniProtKB">
        <authorList>
            <consortium name="RefSeq"/>
        </authorList>
    </citation>
    <scope>IDENTIFICATION</scope>
    <source>
        <strain evidence="2">USDA-PBARC FA_bdor</strain>
        <tissue evidence="2">Whole organism</tissue>
    </source>
</reference>